<dbReference type="AlphaFoldDB" id="A0A1M4VN38"/>
<evidence type="ECO:0000313" key="2">
    <source>
        <dbReference type="Proteomes" id="UP000184170"/>
    </source>
</evidence>
<dbReference type="SUPFAM" id="SSF49299">
    <property type="entry name" value="PKD domain"/>
    <property type="match status" value="1"/>
</dbReference>
<organism evidence="1 2">
    <name type="scientific">Microbulbifer donghaiensis</name>
    <dbReference type="NCBI Taxonomy" id="494016"/>
    <lineage>
        <taxon>Bacteria</taxon>
        <taxon>Pseudomonadati</taxon>
        <taxon>Pseudomonadota</taxon>
        <taxon>Gammaproteobacteria</taxon>
        <taxon>Cellvibrionales</taxon>
        <taxon>Microbulbiferaceae</taxon>
        <taxon>Microbulbifer</taxon>
    </lineage>
</organism>
<dbReference type="OrthoDB" id="5803286at2"/>
<gene>
    <name evidence="1" type="ORF">SAMN04487965_0470</name>
</gene>
<protein>
    <submittedName>
        <fullName evidence="1">REJ domain-containing protein</fullName>
    </submittedName>
</protein>
<dbReference type="Pfam" id="PF22352">
    <property type="entry name" value="K319L-like_PKD"/>
    <property type="match status" value="2"/>
</dbReference>
<dbReference type="PROSITE" id="PS51257">
    <property type="entry name" value="PROKAR_LIPOPROTEIN"/>
    <property type="match status" value="1"/>
</dbReference>
<accession>A0A1M4VN38</accession>
<dbReference type="InterPro" id="IPR013783">
    <property type="entry name" value="Ig-like_fold"/>
</dbReference>
<proteinExistence type="predicted"/>
<dbReference type="InterPro" id="IPR008928">
    <property type="entry name" value="6-hairpin_glycosidase_sf"/>
</dbReference>
<reference evidence="2" key="1">
    <citation type="submission" date="2016-11" db="EMBL/GenBank/DDBJ databases">
        <authorList>
            <person name="Varghese N."/>
            <person name="Submissions S."/>
        </authorList>
    </citation>
    <scope>NUCLEOTIDE SEQUENCE [LARGE SCALE GENOMIC DNA]</scope>
    <source>
        <strain evidence="2">CGMCC 1.7063</strain>
    </source>
</reference>
<keyword evidence="2" id="KW-1185">Reference proteome</keyword>
<evidence type="ECO:0000313" key="1">
    <source>
        <dbReference type="EMBL" id="SHE70348.1"/>
    </source>
</evidence>
<sequence length="493" mass="52865">MFNRKLVVAVLAAGALAGCDNDSSRKQQETLPEAINTAPSVSIDGIEAVAPGAVVTVESMATDAEGNIATFQWSQTAGSAVQLSGADTDTLSFTAPAAETATKLTFTLTVTDEEGESDSAEVTVDVLANAAPTVSIESVDPVATQTTVILSATASDDYSEGLTFAWEQVDAEGGFEVAITEYDEDASFVTPATKFNKSLKFKVTATDEHNASGTAETEVDVTGDIHAQIKALTDAIVLQDFEIIHAEGFLVDDPATAGIFKWKRTDTGEAANITAPIAVYLDRAGYSEIAKRAFDSMYERTNADPTNNSNFNSADLGAFLYAYEATGDQKYLDVATAMWPAAQAKYGPNGLYPPRDQYPQYPNLWGYDSHLQLMGAYLAAKHELAGAQGYLDDFVAWYESELPEQLATNPSNAIYTNLISQEFEFGIRDDSYVLTTDATEADMQTISFALMSNTIEKEAAVDYLMDALSTKSDDHYSEGVAEAIGALHIFADK</sequence>
<dbReference type="GO" id="GO:0005975">
    <property type="term" value="P:carbohydrate metabolic process"/>
    <property type="evidence" value="ECO:0007669"/>
    <property type="project" value="InterPro"/>
</dbReference>
<dbReference type="InterPro" id="IPR035986">
    <property type="entry name" value="PKD_dom_sf"/>
</dbReference>
<dbReference type="SUPFAM" id="SSF48208">
    <property type="entry name" value="Six-hairpin glycosidases"/>
    <property type="match status" value="1"/>
</dbReference>
<dbReference type="RefSeq" id="WP_073271056.1">
    <property type="nucleotide sequence ID" value="NZ_FQVA01000001.1"/>
</dbReference>
<name>A0A1M4VN38_9GAMM</name>
<dbReference type="Proteomes" id="UP000184170">
    <property type="component" value="Unassembled WGS sequence"/>
</dbReference>
<dbReference type="EMBL" id="FQVA01000001">
    <property type="protein sequence ID" value="SHE70348.1"/>
    <property type="molecule type" value="Genomic_DNA"/>
</dbReference>
<dbReference type="Gene3D" id="2.60.40.10">
    <property type="entry name" value="Immunoglobulins"/>
    <property type="match status" value="2"/>
</dbReference>
<dbReference type="STRING" id="494016.SAMN04487965_0470"/>